<keyword evidence="4" id="KW-0805">Transcription regulation</keyword>
<dbReference type="GO" id="GO:0000785">
    <property type="term" value="C:chromatin"/>
    <property type="evidence" value="ECO:0007669"/>
    <property type="project" value="TreeGrafter"/>
</dbReference>
<dbReference type="CDD" id="cd12322">
    <property type="entry name" value="RRM2_TDP43"/>
    <property type="match status" value="1"/>
</dbReference>
<keyword evidence="8" id="KW-0694">RNA-binding</keyword>
<dbReference type="CDD" id="cd12321">
    <property type="entry name" value="RRM1_TDP43"/>
    <property type="match status" value="1"/>
</dbReference>
<organism evidence="11 12">
    <name type="scientific">Eptatretus burgeri</name>
    <name type="common">Inshore hagfish</name>
    <dbReference type="NCBI Taxonomy" id="7764"/>
    <lineage>
        <taxon>Eukaryota</taxon>
        <taxon>Metazoa</taxon>
        <taxon>Chordata</taxon>
        <taxon>Craniata</taxon>
        <taxon>Vertebrata</taxon>
        <taxon>Cyclostomata</taxon>
        <taxon>Myxini</taxon>
        <taxon>Myxiniformes</taxon>
        <taxon>Myxinidae</taxon>
        <taxon>Eptatretinae</taxon>
        <taxon>Eptatretus</taxon>
    </lineage>
</organism>
<dbReference type="PANTHER" id="PTHR48033">
    <property type="entry name" value="RNA-BINDING (RRM/RBD/RNP MOTIFS) FAMILY PROTEIN"/>
    <property type="match status" value="1"/>
</dbReference>
<dbReference type="GO" id="GO:0006397">
    <property type="term" value="P:mRNA processing"/>
    <property type="evidence" value="ECO:0007669"/>
    <property type="project" value="UniProtKB-KW"/>
</dbReference>
<reference evidence="11" key="1">
    <citation type="submission" date="2025-08" db="UniProtKB">
        <authorList>
            <consortium name="Ensembl"/>
        </authorList>
    </citation>
    <scope>IDENTIFICATION</scope>
</reference>
<dbReference type="GO" id="GO:0005654">
    <property type="term" value="C:nucleoplasm"/>
    <property type="evidence" value="ECO:0007669"/>
    <property type="project" value="TreeGrafter"/>
</dbReference>
<dbReference type="InterPro" id="IPR000504">
    <property type="entry name" value="RRM_dom"/>
</dbReference>
<keyword evidence="3" id="KW-0677">Repeat</keyword>
<evidence type="ECO:0000259" key="10">
    <source>
        <dbReference type="PROSITE" id="PS50102"/>
    </source>
</evidence>
<dbReference type="PROSITE" id="PS50102">
    <property type="entry name" value="RRM"/>
    <property type="match status" value="2"/>
</dbReference>
<dbReference type="GO" id="GO:0010468">
    <property type="term" value="P:regulation of gene expression"/>
    <property type="evidence" value="ECO:0007669"/>
    <property type="project" value="TreeGrafter"/>
</dbReference>
<name>A0A8C4Q9U5_EPTBU</name>
<proteinExistence type="predicted"/>
<comment type="subcellular location">
    <subcellularLocation>
        <location evidence="1">Nucleus</location>
    </subcellularLocation>
</comment>
<evidence type="ECO:0000313" key="12">
    <source>
        <dbReference type="Proteomes" id="UP000694388"/>
    </source>
</evidence>
<dbReference type="FunFam" id="3.30.70.330:FF:000107">
    <property type="entry name" value="TAR DNA-binding protein 43"/>
    <property type="match status" value="1"/>
</dbReference>
<sequence>MGDFVKISENENDDAVEVPVEKNGTLLVSNVAAQFPGACGLRYRPVDAQSYRGVRLVDGVLHPPADGWKSCVFFVNYPKGPVIADVRSQEKRKLEESDAVTAAKLLRSEPRISDLVVLGLPFSTNEEELKDYFSAFGSVVLSQVKNDPVTGKSKGFGFVRFADYESQLKAMSMRHMIGGRWCEVKLPQSKMYPQNPERSRIFVGRCPEDITTEDLRQFFCQFGEVTDVYIPKPFRSFGFVTFANEAVAQSLCGQDVIIKGSSVHLATAEPKNAAMRQQSRLATTQNTLAGLGAALGVGVNAAATPAPTGGFNLTPAMVAAMTQALQTGNWGNVGVGGMGGVGAGPRQGPGASPSNAYGRPSGNWM</sequence>
<dbReference type="GO" id="GO:0008380">
    <property type="term" value="P:RNA splicing"/>
    <property type="evidence" value="ECO:0007669"/>
    <property type="project" value="UniProtKB-KW"/>
</dbReference>
<feature type="region of interest" description="Disordered" evidence="9">
    <location>
        <begin position="341"/>
        <end position="365"/>
    </location>
</feature>
<dbReference type="Ensembl" id="ENSEBUT00000012381.1">
    <property type="protein sequence ID" value="ENSEBUP00000011805.1"/>
    <property type="gene ID" value="ENSEBUG00000007562.1"/>
</dbReference>
<dbReference type="InterPro" id="IPR041105">
    <property type="entry name" value="TDP-43_N"/>
</dbReference>
<evidence type="ECO:0000256" key="3">
    <source>
        <dbReference type="ARBA" id="ARBA00022737"/>
    </source>
</evidence>
<evidence type="ECO:0000256" key="2">
    <source>
        <dbReference type="ARBA" id="ARBA00022664"/>
    </source>
</evidence>
<dbReference type="CDD" id="cd19609">
    <property type="entry name" value="NTD_TDP-43"/>
    <property type="match status" value="1"/>
</dbReference>
<keyword evidence="12" id="KW-1185">Reference proteome</keyword>
<dbReference type="GO" id="GO:0003723">
    <property type="term" value="F:RNA binding"/>
    <property type="evidence" value="ECO:0007669"/>
    <property type="project" value="UniProtKB-UniRule"/>
</dbReference>
<protein>
    <recommendedName>
        <fullName evidence="10">RRM domain-containing protein</fullName>
    </recommendedName>
</protein>
<dbReference type="OMA" id="VCAGKSI"/>
<dbReference type="GeneTree" id="ENSGT00940000154343"/>
<dbReference type="AlphaFoldDB" id="A0A8C4Q9U5"/>
<evidence type="ECO:0000313" key="11">
    <source>
        <dbReference type="Ensembl" id="ENSEBUP00000011805.1"/>
    </source>
</evidence>
<dbReference type="Proteomes" id="UP000694388">
    <property type="component" value="Unplaced"/>
</dbReference>
<evidence type="ECO:0000256" key="1">
    <source>
        <dbReference type="ARBA" id="ARBA00004123"/>
    </source>
</evidence>
<reference evidence="11" key="2">
    <citation type="submission" date="2025-09" db="UniProtKB">
        <authorList>
            <consortium name="Ensembl"/>
        </authorList>
    </citation>
    <scope>IDENTIFICATION</scope>
</reference>
<dbReference type="Pfam" id="PF00076">
    <property type="entry name" value="RRM_1"/>
    <property type="match status" value="2"/>
</dbReference>
<dbReference type="PANTHER" id="PTHR48033:SF9">
    <property type="entry name" value="TAR DNA-BINDING PROTEIN 43"/>
    <property type="match status" value="1"/>
</dbReference>
<dbReference type="SUPFAM" id="SSF54928">
    <property type="entry name" value="RNA-binding domain, RBD"/>
    <property type="match status" value="1"/>
</dbReference>
<evidence type="ECO:0000256" key="6">
    <source>
        <dbReference type="ARBA" id="ARBA00023187"/>
    </source>
</evidence>
<keyword evidence="5" id="KW-0804">Transcription</keyword>
<dbReference type="InterPro" id="IPR012677">
    <property type="entry name" value="Nucleotide-bd_a/b_plait_sf"/>
</dbReference>
<dbReference type="Gene3D" id="3.30.70.330">
    <property type="match status" value="2"/>
</dbReference>
<evidence type="ECO:0000256" key="8">
    <source>
        <dbReference type="PROSITE-ProRule" id="PRU00176"/>
    </source>
</evidence>
<dbReference type="Pfam" id="PF18694">
    <property type="entry name" value="TDP-43_N"/>
    <property type="match status" value="1"/>
</dbReference>
<evidence type="ECO:0000256" key="5">
    <source>
        <dbReference type="ARBA" id="ARBA00023163"/>
    </source>
</evidence>
<accession>A0A8C4Q9U5</accession>
<evidence type="ECO:0000256" key="9">
    <source>
        <dbReference type="SAM" id="MobiDB-lite"/>
    </source>
</evidence>
<keyword evidence="2" id="KW-0507">mRNA processing</keyword>
<evidence type="ECO:0000256" key="4">
    <source>
        <dbReference type="ARBA" id="ARBA00023015"/>
    </source>
</evidence>
<feature type="domain" description="RRM" evidence="10">
    <location>
        <begin position="113"/>
        <end position="189"/>
    </location>
</feature>
<feature type="domain" description="RRM" evidence="10">
    <location>
        <begin position="199"/>
        <end position="270"/>
    </location>
</feature>
<keyword evidence="6" id="KW-0508">mRNA splicing</keyword>
<dbReference type="SMART" id="SM00360">
    <property type="entry name" value="RRM"/>
    <property type="match status" value="2"/>
</dbReference>
<keyword evidence="7" id="KW-0539">Nucleus</keyword>
<evidence type="ECO:0000256" key="7">
    <source>
        <dbReference type="ARBA" id="ARBA00023242"/>
    </source>
</evidence>
<dbReference type="InterPro" id="IPR035979">
    <property type="entry name" value="RBD_domain_sf"/>
</dbReference>